<organism evidence="1 2">
    <name type="scientific">Brachionus plicatilis</name>
    <name type="common">Marine rotifer</name>
    <name type="synonym">Brachionus muelleri</name>
    <dbReference type="NCBI Taxonomy" id="10195"/>
    <lineage>
        <taxon>Eukaryota</taxon>
        <taxon>Metazoa</taxon>
        <taxon>Spiralia</taxon>
        <taxon>Gnathifera</taxon>
        <taxon>Rotifera</taxon>
        <taxon>Eurotatoria</taxon>
        <taxon>Monogononta</taxon>
        <taxon>Pseudotrocha</taxon>
        <taxon>Ploima</taxon>
        <taxon>Brachionidae</taxon>
        <taxon>Brachionus</taxon>
    </lineage>
</organism>
<gene>
    <name evidence="1" type="ORF">BpHYR1_005983</name>
</gene>
<sequence length="74" mass="8849">MAYFISTREKFFSKNICLIYMRSRTKYFHNLHNLKAGRHKIANFVAVYADEQKINKKKKGEIKNFTSKCQKQKS</sequence>
<proteinExistence type="predicted"/>
<keyword evidence="2" id="KW-1185">Reference proteome</keyword>
<protein>
    <submittedName>
        <fullName evidence="1">Uncharacterized protein</fullName>
    </submittedName>
</protein>
<comment type="caution">
    <text evidence="1">The sequence shown here is derived from an EMBL/GenBank/DDBJ whole genome shotgun (WGS) entry which is preliminary data.</text>
</comment>
<dbReference type="AlphaFoldDB" id="A0A3M7SWI7"/>
<accession>A0A3M7SWI7</accession>
<evidence type="ECO:0000313" key="2">
    <source>
        <dbReference type="Proteomes" id="UP000276133"/>
    </source>
</evidence>
<reference evidence="1 2" key="1">
    <citation type="journal article" date="2018" name="Sci. Rep.">
        <title>Genomic signatures of local adaptation to the degree of environmental predictability in rotifers.</title>
        <authorList>
            <person name="Franch-Gras L."/>
            <person name="Hahn C."/>
            <person name="Garcia-Roger E.M."/>
            <person name="Carmona M.J."/>
            <person name="Serra M."/>
            <person name="Gomez A."/>
        </authorList>
    </citation>
    <scope>NUCLEOTIDE SEQUENCE [LARGE SCALE GENOMIC DNA]</scope>
    <source>
        <strain evidence="1">HYR1</strain>
    </source>
</reference>
<evidence type="ECO:0000313" key="1">
    <source>
        <dbReference type="EMBL" id="RNA40092.1"/>
    </source>
</evidence>
<dbReference type="Proteomes" id="UP000276133">
    <property type="component" value="Unassembled WGS sequence"/>
</dbReference>
<name>A0A3M7SWI7_BRAPC</name>
<dbReference type="EMBL" id="REGN01000677">
    <property type="protein sequence ID" value="RNA40092.1"/>
    <property type="molecule type" value="Genomic_DNA"/>
</dbReference>